<feature type="compositionally biased region" description="Low complexity" evidence="1">
    <location>
        <begin position="777"/>
        <end position="791"/>
    </location>
</feature>
<dbReference type="OrthoDB" id="9809379at2"/>
<evidence type="ECO:0000259" key="2">
    <source>
        <dbReference type="SMART" id="SM00382"/>
    </source>
</evidence>
<sequence length="891" mass="96099">MPNQVNPDPSWRPYADAIAARLAAEHAAQEEARDKARGLAGARDDPDPINELPPFLQTKTQRELANNLSDKSSDPEGKPLLLSDGAADALSDTGADAALIADDMRPVTRLPAHRLSMAIRLAATIGSETNLQRYTEPGAITLITGIAPAHLELAMGLIRQRLFAPGVPVTTEPKHYGPDDTMILLAPDARGDEITATGQQAFHRGINKALERNGGLILLAPDASCLPSGMQRGIPNVMRLTPLNREVLIAHLRHSHNASGCIDEDVLRDVLPDDRLLSALPFTSLRLALRAATARAVAERLAELCAYTQPDGPDLDVMTGNGPALNAARRLIADLRLWQDGKIKWTELSHSMLLYGPPGTGKTWLARAMGNTAGIAMVEASFAGWQSAGHLGDMLREMRKSFSEARRLAPSILFIDEIDAVGSRESGDTHGSRYQMQVINGFLGEMNSIAQEEGVIVIGACNHPDRIDPAVLRAGRFDIKVVMPMPDRATILGILRQHLHDEIAGDDLFALATTCVGQSAAAMDAAIRAARSDARHGRTSLSVNAIRRHLGIGSDPAQAATDWRVAVHECGHAIACAALGCGSVQRLLILPDGGQTIRLSGPQQAVLSDIEAEIAHALAGRAAERMILGDVSGGAGGAAESDLAQATRLALAIDVILGLGADGPVWTAAPDHELLRNPVVHTRVRQRLEGAEERVTEILSNHVDLLREMAKALLEQRELAGPELRSWLAKVAAVRHHNNQATDRRADQSVSGDGDHRHASSVPEMQSQAIDNAPAESPLSAPTSSGSSPSPMRMWPRGWPDEKPISRSYSLSMARTAIDLPLTVESVRKGLIFVGRHELDWLFFRNWRLADGWLPPEERKRALEIGVVAELRFLRDSHCESSGLRGEYEQA</sequence>
<dbReference type="GO" id="GO:0006508">
    <property type="term" value="P:proteolysis"/>
    <property type="evidence" value="ECO:0007669"/>
    <property type="project" value="InterPro"/>
</dbReference>
<dbReference type="STRING" id="34002.SAMN04489859_10836"/>
<dbReference type="EMBL" id="FODE01000083">
    <property type="protein sequence ID" value="SEO37770.1"/>
    <property type="molecule type" value="Genomic_DNA"/>
</dbReference>
<dbReference type="InterPro" id="IPR037219">
    <property type="entry name" value="Peptidase_M41-like"/>
</dbReference>
<evidence type="ECO:0000313" key="4">
    <source>
        <dbReference type="Proteomes" id="UP000199054"/>
    </source>
</evidence>
<dbReference type="AlphaFoldDB" id="A0A1H8P762"/>
<dbReference type="CDD" id="cd19481">
    <property type="entry name" value="RecA-like_protease"/>
    <property type="match status" value="1"/>
</dbReference>
<dbReference type="GO" id="GO:0005524">
    <property type="term" value="F:ATP binding"/>
    <property type="evidence" value="ECO:0007669"/>
    <property type="project" value="InterPro"/>
</dbReference>
<dbReference type="SUPFAM" id="SSF52540">
    <property type="entry name" value="P-loop containing nucleoside triphosphate hydrolases"/>
    <property type="match status" value="1"/>
</dbReference>
<feature type="region of interest" description="Disordered" evidence="1">
    <location>
        <begin position="24"/>
        <end position="84"/>
    </location>
</feature>
<dbReference type="InterPro" id="IPR000642">
    <property type="entry name" value="Peptidase_M41"/>
</dbReference>
<dbReference type="PANTHER" id="PTHR23076">
    <property type="entry name" value="METALLOPROTEASE M41 FTSH"/>
    <property type="match status" value="1"/>
</dbReference>
<dbReference type="Pfam" id="PF00004">
    <property type="entry name" value="AAA"/>
    <property type="match status" value="1"/>
</dbReference>
<name>A0A1H8P762_9RHOB</name>
<evidence type="ECO:0000256" key="1">
    <source>
        <dbReference type="SAM" id="MobiDB-lite"/>
    </source>
</evidence>
<dbReference type="SMART" id="SM00382">
    <property type="entry name" value="AAA"/>
    <property type="match status" value="1"/>
</dbReference>
<dbReference type="InterPro" id="IPR003593">
    <property type="entry name" value="AAA+_ATPase"/>
</dbReference>
<dbReference type="PANTHER" id="PTHR23076:SF97">
    <property type="entry name" value="ATP-DEPENDENT ZINC METALLOPROTEASE YME1L1"/>
    <property type="match status" value="1"/>
</dbReference>
<keyword evidence="4" id="KW-1185">Reference proteome</keyword>
<dbReference type="SUPFAM" id="SSF140990">
    <property type="entry name" value="FtsH protease domain-like"/>
    <property type="match status" value="1"/>
</dbReference>
<dbReference type="GO" id="GO:0016887">
    <property type="term" value="F:ATP hydrolysis activity"/>
    <property type="evidence" value="ECO:0007669"/>
    <property type="project" value="InterPro"/>
</dbReference>
<proteinExistence type="predicted"/>
<feature type="compositionally biased region" description="Basic and acidic residues" evidence="1">
    <location>
        <begin position="24"/>
        <end position="46"/>
    </location>
</feature>
<dbReference type="Pfam" id="PF01434">
    <property type="entry name" value="Peptidase_M41"/>
    <property type="match status" value="1"/>
</dbReference>
<dbReference type="Gene3D" id="3.40.50.300">
    <property type="entry name" value="P-loop containing nucleotide triphosphate hydrolases"/>
    <property type="match status" value="1"/>
</dbReference>
<feature type="domain" description="AAA+ ATPase" evidence="2">
    <location>
        <begin position="348"/>
        <end position="487"/>
    </location>
</feature>
<dbReference type="RefSeq" id="WP_090617938.1">
    <property type="nucleotide sequence ID" value="NZ_CP067127.1"/>
</dbReference>
<feature type="compositionally biased region" description="Polar residues" evidence="1">
    <location>
        <begin position="57"/>
        <end position="70"/>
    </location>
</feature>
<gene>
    <name evidence="3" type="ORF">SAMN04489859_10836</name>
</gene>
<dbReference type="Gene3D" id="1.20.58.760">
    <property type="entry name" value="Peptidase M41"/>
    <property type="match status" value="1"/>
</dbReference>
<feature type="compositionally biased region" description="Basic and acidic residues" evidence="1">
    <location>
        <begin position="742"/>
        <end position="758"/>
    </location>
</feature>
<accession>A0A1H8P762</accession>
<dbReference type="Gene3D" id="1.10.8.60">
    <property type="match status" value="1"/>
</dbReference>
<dbReference type="InterPro" id="IPR003959">
    <property type="entry name" value="ATPase_AAA_core"/>
</dbReference>
<organism evidence="3 4">
    <name type="scientific">Paracoccus alcaliphilus</name>
    <dbReference type="NCBI Taxonomy" id="34002"/>
    <lineage>
        <taxon>Bacteria</taxon>
        <taxon>Pseudomonadati</taxon>
        <taxon>Pseudomonadota</taxon>
        <taxon>Alphaproteobacteria</taxon>
        <taxon>Rhodobacterales</taxon>
        <taxon>Paracoccaceae</taxon>
        <taxon>Paracoccus</taxon>
    </lineage>
</organism>
<protein>
    <submittedName>
        <fullName evidence="3">Peptidase family M41</fullName>
    </submittedName>
</protein>
<evidence type="ECO:0000313" key="3">
    <source>
        <dbReference type="EMBL" id="SEO37770.1"/>
    </source>
</evidence>
<feature type="region of interest" description="Disordered" evidence="1">
    <location>
        <begin position="736"/>
        <end position="799"/>
    </location>
</feature>
<dbReference type="Proteomes" id="UP000199054">
    <property type="component" value="Unassembled WGS sequence"/>
</dbReference>
<reference evidence="3 4" key="1">
    <citation type="submission" date="2016-10" db="EMBL/GenBank/DDBJ databases">
        <authorList>
            <person name="de Groot N.N."/>
        </authorList>
    </citation>
    <scope>NUCLEOTIDE SEQUENCE [LARGE SCALE GENOMIC DNA]</scope>
    <source>
        <strain evidence="3 4">DSM 8512</strain>
    </source>
</reference>
<dbReference type="InterPro" id="IPR027417">
    <property type="entry name" value="P-loop_NTPase"/>
</dbReference>
<dbReference type="GO" id="GO:0005886">
    <property type="term" value="C:plasma membrane"/>
    <property type="evidence" value="ECO:0007669"/>
    <property type="project" value="TreeGrafter"/>
</dbReference>
<dbReference type="GO" id="GO:0004222">
    <property type="term" value="F:metalloendopeptidase activity"/>
    <property type="evidence" value="ECO:0007669"/>
    <property type="project" value="InterPro"/>
</dbReference>
<dbReference type="GO" id="GO:0004176">
    <property type="term" value="F:ATP-dependent peptidase activity"/>
    <property type="evidence" value="ECO:0007669"/>
    <property type="project" value="InterPro"/>
</dbReference>
<dbReference type="GO" id="GO:0030163">
    <property type="term" value="P:protein catabolic process"/>
    <property type="evidence" value="ECO:0007669"/>
    <property type="project" value="TreeGrafter"/>
</dbReference>